<dbReference type="Proteomes" id="UP001365542">
    <property type="component" value="Unassembled WGS sequence"/>
</dbReference>
<dbReference type="EMBL" id="JAVHJO010000007">
    <property type="protein sequence ID" value="KAK6538683.1"/>
    <property type="molecule type" value="Genomic_DNA"/>
</dbReference>
<reference evidence="1 2" key="1">
    <citation type="submission" date="2019-10" db="EMBL/GenBank/DDBJ databases">
        <authorList>
            <person name="Palmer J.M."/>
        </authorList>
    </citation>
    <scope>NUCLEOTIDE SEQUENCE [LARGE SCALE GENOMIC DNA]</scope>
    <source>
        <strain evidence="1 2">TWF694</strain>
    </source>
</reference>
<keyword evidence="2" id="KW-1185">Reference proteome</keyword>
<evidence type="ECO:0000313" key="2">
    <source>
        <dbReference type="Proteomes" id="UP001365542"/>
    </source>
</evidence>
<sequence>MGLFEAFKNGSGDAVDFVQGNFGSMKGGMYTIKRVASLFPLEYPDLLEYPPEEFKDIIENPNTDIHEVYSAANQYLATLAKETCPPPPPELAGLDDVTHKTRDISGVWDTPASLDSQGNIPGPLYRDLAKILGQFNFPIIIQTSPESHADVALLAGREIFTKDGAFRPANSVVARKPTFSISNKSGTINLSGCHAYYEIYMGKAAKSISWHSAIFMRLTTTKAGRDELAADRLLYGFNDTMKPLYNDDPVWLVTFEVCWDSVTNAVLYSKPFIDYFKQHYEPENYRIIWNNYTGSSQKIKIQAPDGVSPATTREAVTATLAAIVGKTSNPSIKFTEEGSATAIYQVFMINATINA</sequence>
<accession>A0AAV9XFM4</accession>
<protein>
    <submittedName>
        <fullName evidence="1">Uncharacterized protein</fullName>
    </submittedName>
</protein>
<proteinExistence type="predicted"/>
<dbReference type="AlphaFoldDB" id="A0AAV9XFM4"/>
<organism evidence="1 2">
    <name type="scientific">Orbilia ellipsospora</name>
    <dbReference type="NCBI Taxonomy" id="2528407"/>
    <lineage>
        <taxon>Eukaryota</taxon>
        <taxon>Fungi</taxon>
        <taxon>Dikarya</taxon>
        <taxon>Ascomycota</taxon>
        <taxon>Pezizomycotina</taxon>
        <taxon>Orbiliomycetes</taxon>
        <taxon>Orbiliales</taxon>
        <taxon>Orbiliaceae</taxon>
        <taxon>Orbilia</taxon>
    </lineage>
</organism>
<evidence type="ECO:0000313" key="1">
    <source>
        <dbReference type="EMBL" id="KAK6538683.1"/>
    </source>
</evidence>
<gene>
    <name evidence="1" type="ORF">TWF694_010257</name>
</gene>
<name>A0AAV9XFM4_9PEZI</name>
<comment type="caution">
    <text evidence="1">The sequence shown here is derived from an EMBL/GenBank/DDBJ whole genome shotgun (WGS) entry which is preliminary data.</text>
</comment>